<gene>
    <name evidence="1" type="ORF">HS99_0029880</name>
</gene>
<comment type="caution">
    <text evidence="1">The sequence shown here is derived from an EMBL/GenBank/DDBJ whole genome shotgun (WGS) entry which is preliminary data.</text>
</comment>
<keyword evidence="2" id="KW-1185">Reference proteome</keyword>
<sequence length="72" mass="7427">MQTLGSLRTSSWPVAASWILTVPLLPGWPLPLPLPPAAACATGASSIRAAAVGTATRERAAVERMCMRVPSG</sequence>
<evidence type="ECO:0000313" key="2">
    <source>
        <dbReference type="Proteomes" id="UP000037395"/>
    </source>
</evidence>
<accession>A0A1E7N6Q2</accession>
<reference evidence="1" key="1">
    <citation type="submission" date="2016-08" db="EMBL/GenBank/DDBJ databases">
        <title>Sequencing, Assembly and Comparative Genomics of S. aureofaciens ATCC 10762.</title>
        <authorList>
            <person name="Gradnigo J.S."/>
            <person name="Johnson N."/>
            <person name="Somerville G.A."/>
        </authorList>
    </citation>
    <scope>NUCLEOTIDE SEQUENCE [LARGE SCALE GENOMIC DNA]</scope>
    <source>
        <strain evidence="1">ATCC 10762</strain>
    </source>
</reference>
<evidence type="ECO:0000313" key="1">
    <source>
        <dbReference type="EMBL" id="OEV36370.1"/>
    </source>
</evidence>
<dbReference type="EMBL" id="JPRF03000027">
    <property type="protein sequence ID" value="OEV36370.1"/>
    <property type="molecule type" value="Genomic_DNA"/>
</dbReference>
<proteinExistence type="predicted"/>
<organism evidence="1 2">
    <name type="scientific">Kitasatospora aureofaciens</name>
    <name type="common">Streptomyces aureofaciens</name>
    <dbReference type="NCBI Taxonomy" id="1894"/>
    <lineage>
        <taxon>Bacteria</taxon>
        <taxon>Bacillati</taxon>
        <taxon>Actinomycetota</taxon>
        <taxon>Actinomycetes</taxon>
        <taxon>Kitasatosporales</taxon>
        <taxon>Streptomycetaceae</taxon>
        <taxon>Kitasatospora</taxon>
    </lineage>
</organism>
<dbReference type="Proteomes" id="UP000037395">
    <property type="component" value="Unassembled WGS sequence"/>
</dbReference>
<protein>
    <submittedName>
        <fullName evidence="1">Uncharacterized protein</fullName>
    </submittedName>
</protein>
<dbReference type="AlphaFoldDB" id="A0A1E7N6Q2"/>
<name>A0A1E7N6Q2_KITAU</name>